<feature type="non-terminal residue" evidence="1">
    <location>
        <position position="1"/>
    </location>
</feature>
<protein>
    <submittedName>
        <fullName evidence="1">Uncharacterized protein</fullName>
    </submittedName>
</protein>
<name>X1MMW0_9ZZZZ</name>
<evidence type="ECO:0000313" key="1">
    <source>
        <dbReference type="EMBL" id="GAI16010.1"/>
    </source>
</evidence>
<sequence length="41" mass="4740">TSFAWNIHMEFMNTRGYAKATFAPTVTHPIFFRFTVSLLTS</sequence>
<reference evidence="1" key="1">
    <citation type="journal article" date="2014" name="Front. Microbiol.">
        <title>High frequency of phylogenetically diverse reductive dehalogenase-homologous genes in deep subseafloor sedimentary metagenomes.</title>
        <authorList>
            <person name="Kawai M."/>
            <person name="Futagami T."/>
            <person name="Toyoda A."/>
            <person name="Takaki Y."/>
            <person name="Nishi S."/>
            <person name="Hori S."/>
            <person name="Arai W."/>
            <person name="Tsubouchi T."/>
            <person name="Morono Y."/>
            <person name="Uchiyama I."/>
            <person name="Ito T."/>
            <person name="Fujiyama A."/>
            <person name="Inagaki F."/>
            <person name="Takami H."/>
        </authorList>
    </citation>
    <scope>NUCLEOTIDE SEQUENCE</scope>
    <source>
        <strain evidence="1">Expedition CK06-06</strain>
    </source>
</reference>
<proteinExistence type="predicted"/>
<comment type="caution">
    <text evidence="1">The sequence shown here is derived from an EMBL/GenBank/DDBJ whole genome shotgun (WGS) entry which is preliminary data.</text>
</comment>
<organism evidence="1">
    <name type="scientific">marine sediment metagenome</name>
    <dbReference type="NCBI Taxonomy" id="412755"/>
    <lineage>
        <taxon>unclassified sequences</taxon>
        <taxon>metagenomes</taxon>
        <taxon>ecological metagenomes</taxon>
    </lineage>
</organism>
<accession>X1MMW0</accession>
<dbReference type="AlphaFoldDB" id="X1MMW0"/>
<gene>
    <name evidence="1" type="ORF">S06H3_11442</name>
</gene>
<dbReference type="EMBL" id="BARV01005544">
    <property type="protein sequence ID" value="GAI16010.1"/>
    <property type="molecule type" value="Genomic_DNA"/>
</dbReference>